<keyword evidence="2" id="KW-0288">FMN</keyword>
<proteinExistence type="predicted"/>
<dbReference type="AlphaFoldDB" id="A0A4Q7JB86"/>
<evidence type="ECO:0000313" key="7">
    <source>
        <dbReference type="Proteomes" id="UP000292003"/>
    </source>
</evidence>
<dbReference type="PANTHER" id="PTHR42847">
    <property type="entry name" value="ALKANESULFONATE MONOOXYGENASE"/>
    <property type="match status" value="1"/>
</dbReference>
<name>A0A4Q7JB86_9PSEU</name>
<evidence type="ECO:0000259" key="5">
    <source>
        <dbReference type="Pfam" id="PF00296"/>
    </source>
</evidence>
<dbReference type="GO" id="GO:0046306">
    <property type="term" value="P:alkanesulfonate catabolic process"/>
    <property type="evidence" value="ECO:0007669"/>
    <property type="project" value="TreeGrafter"/>
</dbReference>
<feature type="domain" description="Luciferase-like" evidence="5">
    <location>
        <begin position="17"/>
        <end position="220"/>
    </location>
</feature>
<dbReference type="EMBL" id="SFCC01000005">
    <property type="protein sequence ID" value="RZQ63753.1"/>
    <property type="molecule type" value="Genomic_DNA"/>
</dbReference>
<dbReference type="InterPro" id="IPR036661">
    <property type="entry name" value="Luciferase-like_sf"/>
</dbReference>
<dbReference type="Pfam" id="PF00296">
    <property type="entry name" value="Bac_luciferase"/>
    <property type="match status" value="1"/>
</dbReference>
<evidence type="ECO:0000256" key="2">
    <source>
        <dbReference type="ARBA" id="ARBA00022643"/>
    </source>
</evidence>
<keyword evidence="3" id="KW-0560">Oxidoreductase</keyword>
<gene>
    <name evidence="6" type="ORF">EWH70_11330</name>
</gene>
<keyword evidence="7" id="KW-1185">Reference proteome</keyword>
<dbReference type="OrthoDB" id="4566556at2"/>
<dbReference type="GO" id="GO:0008726">
    <property type="term" value="F:alkanesulfonate monooxygenase activity"/>
    <property type="evidence" value="ECO:0007669"/>
    <property type="project" value="TreeGrafter"/>
</dbReference>
<dbReference type="InterPro" id="IPR050172">
    <property type="entry name" value="SsuD_RutA_monooxygenase"/>
</dbReference>
<comment type="caution">
    <text evidence="6">The sequence shown here is derived from an EMBL/GenBank/DDBJ whole genome shotgun (WGS) entry which is preliminary data.</text>
</comment>
<accession>A0A4Q7JB86</accession>
<dbReference type="Proteomes" id="UP000292003">
    <property type="component" value="Unassembled WGS sequence"/>
</dbReference>
<organism evidence="6 7">
    <name type="scientific">Amycolatopsis suaedae</name>
    <dbReference type="NCBI Taxonomy" id="2510978"/>
    <lineage>
        <taxon>Bacteria</taxon>
        <taxon>Bacillati</taxon>
        <taxon>Actinomycetota</taxon>
        <taxon>Actinomycetes</taxon>
        <taxon>Pseudonocardiales</taxon>
        <taxon>Pseudonocardiaceae</taxon>
        <taxon>Amycolatopsis</taxon>
    </lineage>
</organism>
<sequence>MDIGVILPSVDAQRQQGLDLRDAARHAEAAGLDSVWLGDHLATGTPVLDSGLGLATAAAVTERVRVGISVFVPAIRPVVWAAKQIASLQYLSGGRLILGIGSGGGAEQWAAAEVPFAERGPRTDRALRLLPDLLAGKPTLVDGAEGETVVELAPAVAVPPLWVGNHSAVARRRAVAAGDAWFPSLITAERLAAGAADLAERSAGRAAPAIAIGGLAALGDGVPSAAELGAGIAGAYGMPLDQAVTIPLTGTPEAAAERLAAYAAAGASHAVLGVAGPDWRRQVDLLARTRSLME</sequence>
<dbReference type="SUPFAM" id="SSF51679">
    <property type="entry name" value="Bacterial luciferase-like"/>
    <property type="match status" value="1"/>
</dbReference>
<evidence type="ECO:0000256" key="4">
    <source>
        <dbReference type="ARBA" id="ARBA00023033"/>
    </source>
</evidence>
<dbReference type="PANTHER" id="PTHR42847:SF4">
    <property type="entry name" value="ALKANESULFONATE MONOOXYGENASE-RELATED"/>
    <property type="match status" value="1"/>
</dbReference>
<protein>
    <submittedName>
        <fullName evidence="6">LLM class flavin-dependent oxidoreductase</fullName>
    </submittedName>
</protein>
<evidence type="ECO:0000313" key="6">
    <source>
        <dbReference type="EMBL" id="RZQ63753.1"/>
    </source>
</evidence>
<dbReference type="Gene3D" id="3.20.20.30">
    <property type="entry name" value="Luciferase-like domain"/>
    <property type="match status" value="1"/>
</dbReference>
<dbReference type="RefSeq" id="WP_130475279.1">
    <property type="nucleotide sequence ID" value="NZ_SFCC01000005.1"/>
</dbReference>
<reference evidence="6 7" key="1">
    <citation type="submission" date="2019-02" db="EMBL/GenBank/DDBJ databases">
        <title>Draft genome sequence of Amycolatopsis sp. 8-3EHSu isolated from roots of Suaeda maritima.</title>
        <authorList>
            <person name="Duangmal K."/>
            <person name="Chantavorakit T."/>
        </authorList>
    </citation>
    <scope>NUCLEOTIDE SEQUENCE [LARGE SCALE GENOMIC DNA]</scope>
    <source>
        <strain evidence="6 7">8-3EHSu</strain>
    </source>
</reference>
<evidence type="ECO:0000256" key="1">
    <source>
        <dbReference type="ARBA" id="ARBA00022630"/>
    </source>
</evidence>
<evidence type="ECO:0000256" key="3">
    <source>
        <dbReference type="ARBA" id="ARBA00023002"/>
    </source>
</evidence>
<keyword evidence="1" id="KW-0285">Flavoprotein</keyword>
<keyword evidence="4" id="KW-0503">Monooxygenase</keyword>
<dbReference type="InterPro" id="IPR011251">
    <property type="entry name" value="Luciferase-like_dom"/>
</dbReference>